<feature type="coiled-coil region" evidence="1">
    <location>
        <begin position="135"/>
        <end position="165"/>
    </location>
</feature>
<name>A0A914YHI0_9BILA</name>
<organism evidence="3 4">
    <name type="scientific">Panagrolaimus superbus</name>
    <dbReference type="NCBI Taxonomy" id="310955"/>
    <lineage>
        <taxon>Eukaryota</taxon>
        <taxon>Metazoa</taxon>
        <taxon>Ecdysozoa</taxon>
        <taxon>Nematoda</taxon>
        <taxon>Chromadorea</taxon>
        <taxon>Rhabditida</taxon>
        <taxon>Tylenchina</taxon>
        <taxon>Panagrolaimomorpha</taxon>
        <taxon>Panagrolaimoidea</taxon>
        <taxon>Panagrolaimidae</taxon>
        <taxon>Panagrolaimus</taxon>
    </lineage>
</organism>
<evidence type="ECO:0000313" key="4">
    <source>
        <dbReference type="WBParaSite" id="PSU_v2.g19786.t1"/>
    </source>
</evidence>
<keyword evidence="1" id="KW-0175">Coiled coil</keyword>
<evidence type="ECO:0000256" key="2">
    <source>
        <dbReference type="SAM" id="MobiDB-lite"/>
    </source>
</evidence>
<protein>
    <submittedName>
        <fullName evidence="4">Uncharacterized protein</fullName>
    </submittedName>
</protein>
<evidence type="ECO:0000256" key="1">
    <source>
        <dbReference type="SAM" id="Coils"/>
    </source>
</evidence>
<accession>A0A914YHI0</accession>
<reference evidence="4" key="1">
    <citation type="submission" date="2022-11" db="UniProtKB">
        <authorList>
            <consortium name="WormBaseParasite"/>
        </authorList>
    </citation>
    <scope>IDENTIFICATION</scope>
</reference>
<proteinExistence type="predicted"/>
<feature type="compositionally biased region" description="Polar residues" evidence="2">
    <location>
        <begin position="90"/>
        <end position="99"/>
    </location>
</feature>
<dbReference type="WBParaSite" id="PSU_v2.g19786.t1">
    <property type="protein sequence ID" value="PSU_v2.g19786.t1"/>
    <property type="gene ID" value="PSU_v2.g19786"/>
</dbReference>
<sequence length="361" mass="41676">MEKITVGCNLQGSPNRRIIVPEDIDENYVREYTKLGNTGAIFYCIKCHNARTRIVGKLKDGFFQAPLFHVETCFPILKIEAEERLRINNEKAQSSSGNNEARKMTASKSKRPSAKERTEVTNCDKNVTEEPLNRILKDLARLDELAKKREELAKENERLAKRRKRPMRSSEYNLLPAVINLNIIPISFKFNHPSTSWLENVCKLLEISYNFSAYCLWAEIQITQIKEASKPQNVQYFKSGKSSGFRALSYLLSGTENKKVKNVICKYFFDNFKSLGTFGGHDFSSLTHDSEVVKNFIFAEQFTPELWEITAKWLNCRIGIYENNVFIKHGDWSKSDNNKIITLLFKKENDNYSIVKSLTDH</sequence>
<dbReference type="Proteomes" id="UP000887577">
    <property type="component" value="Unplaced"/>
</dbReference>
<keyword evidence="3" id="KW-1185">Reference proteome</keyword>
<evidence type="ECO:0000313" key="3">
    <source>
        <dbReference type="Proteomes" id="UP000887577"/>
    </source>
</evidence>
<dbReference type="AlphaFoldDB" id="A0A914YHI0"/>
<feature type="region of interest" description="Disordered" evidence="2">
    <location>
        <begin position="88"/>
        <end position="121"/>
    </location>
</feature>